<reference evidence="1" key="1">
    <citation type="submission" date="2023-03" db="EMBL/GenBank/DDBJ databases">
        <title>Massive genome expansion in bonnet fungi (Mycena s.s.) driven by repeated elements and novel gene families across ecological guilds.</title>
        <authorList>
            <consortium name="Lawrence Berkeley National Laboratory"/>
            <person name="Harder C.B."/>
            <person name="Miyauchi S."/>
            <person name="Viragh M."/>
            <person name="Kuo A."/>
            <person name="Thoen E."/>
            <person name="Andreopoulos B."/>
            <person name="Lu D."/>
            <person name="Skrede I."/>
            <person name="Drula E."/>
            <person name="Henrissat B."/>
            <person name="Morin E."/>
            <person name="Kohler A."/>
            <person name="Barry K."/>
            <person name="LaButti K."/>
            <person name="Morin E."/>
            <person name="Salamov A."/>
            <person name="Lipzen A."/>
            <person name="Mereny Z."/>
            <person name="Hegedus B."/>
            <person name="Baldrian P."/>
            <person name="Stursova M."/>
            <person name="Weitz H."/>
            <person name="Taylor A."/>
            <person name="Grigoriev I.V."/>
            <person name="Nagy L.G."/>
            <person name="Martin F."/>
            <person name="Kauserud H."/>
        </authorList>
    </citation>
    <scope>NUCLEOTIDE SEQUENCE</scope>
    <source>
        <strain evidence="1">CBHHK188m</strain>
    </source>
</reference>
<keyword evidence="2" id="KW-1185">Reference proteome</keyword>
<protein>
    <submittedName>
        <fullName evidence="1">Uncharacterized protein</fullName>
    </submittedName>
</protein>
<dbReference type="Proteomes" id="UP001215280">
    <property type="component" value="Unassembled WGS sequence"/>
</dbReference>
<gene>
    <name evidence="1" type="ORF">DFH07DRAFT_763336</name>
</gene>
<organism evidence="1 2">
    <name type="scientific">Mycena maculata</name>
    <dbReference type="NCBI Taxonomy" id="230809"/>
    <lineage>
        <taxon>Eukaryota</taxon>
        <taxon>Fungi</taxon>
        <taxon>Dikarya</taxon>
        <taxon>Basidiomycota</taxon>
        <taxon>Agaricomycotina</taxon>
        <taxon>Agaricomycetes</taxon>
        <taxon>Agaricomycetidae</taxon>
        <taxon>Agaricales</taxon>
        <taxon>Marasmiineae</taxon>
        <taxon>Mycenaceae</taxon>
        <taxon>Mycena</taxon>
    </lineage>
</organism>
<sequence>MKGAASDGGKTRVLDLKRKGPRGVEEIAATNDLKSAWMVEEFYPGRGAGATDPPEDTEYPNPLWTYEALTEQQLHQVIQKMKPWKGTRLGTFPNCVYKFGASLLVPRLQKIFRALDVYQHEPPDWQRTETIVARKPGKPDYSLVNAHRPIILSHGHARLRNAGKTLQVATNAEFFGMLPSNHYGGRPGRTGVDMVQGKVATLLLRDVKGAFASAMLSRVVHNMRMAGVPREHTDWMMRRFTGRAAL</sequence>
<name>A0AAD7H6W0_9AGAR</name>
<dbReference type="AlphaFoldDB" id="A0AAD7H6W0"/>
<accession>A0AAD7H6W0</accession>
<evidence type="ECO:0000313" key="1">
    <source>
        <dbReference type="EMBL" id="KAJ7712975.1"/>
    </source>
</evidence>
<comment type="caution">
    <text evidence="1">The sequence shown here is derived from an EMBL/GenBank/DDBJ whole genome shotgun (WGS) entry which is preliminary data.</text>
</comment>
<proteinExistence type="predicted"/>
<dbReference type="EMBL" id="JARJLG010000411">
    <property type="protein sequence ID" value="KAJ7712975.1"/>
    <property type="molecule type" value="Genomic_DNA"/>
</dbReference>
<evidence type="ECO:0000313" key="2">
    <source>
        <dbReference type="Proteomes" id="UP001215280"/>
    </source>
</evidence>